<name>A0A0G0W8M9_UNCC2</name>
<evidence type="ECO:0000259" key="7">
    <source>
        <dbReference type="Pfam" id="PF21981"/>
    </source>
</evidence>
<evidence type="ECO:0000313" key="9">
    <source>
        <dbReference type="EMBL" id="KKS09335.1"/>
    </source>
</evidence>
<dbReference type="InterPro" id="IPR036388">
    <property type="entry name" value="WH-like_DNA-bd_sf"/>
</dbReference>
<feature type="domain" description="RecX third three-helical" evidence="7">
    <location>
        <begin position="154"/>
        <end position="199"/>
    </location>
</feature>
<sequence>MQITKIEQGKKRQDRANVYIDGEFAFAIYLDILVRHGLVKGQDIGEDRINQIIREDELGKAYDRALRFLGYRMRSEKEVRDKLKEKEYQDFVIDEVIERLKKNKFINDSQFADSWVRDRTNLKPTGKKMLELELKQKGISESIIINVLSRIDKEDEFELAQKLASKRKFEDLAPEVRKKKITDYLLRRGFGWDVIKEILKEESVNE</sequence>
<dbReference type="EMBL" id="LCBL01000002">
    <property type="protein sequence ID" value="KKS09335.1"/>
    <property type="molecule type" value="Genomic_DNA"/>
</dbReference>
<evidence type="ECO:0000313" key="10">
    <source>
        <dbReference type="Proteomes" id="UP000033869"/>
    </source>
</evidence>
<dbReference type="Pfam" id="PF02631">
    <property type="entry name" value="RecX_HTH2"/>
    <property type="match status" value="1"/>
</dbReference>
<dbReference type="InterPro" id="IPR053924">
    <property type="entry name" value="RecX_HTH_2nd"/>
</dbReference>
<comment type="caution">
    <text evidence="9">The sequence shown here is derived from an EMBL/GenBank/DDBJ whole genome shotgun (WGS) entry which is preliminary data.</text>
</comment>
<dbReference type="GO" id="GO:0005737">
    <property type="term" value="C:cytoplasm"/>
    <property type="evidence" value="ECO:0007669"/>
    <property type="project" value="UniProtKB-SubCell"/>
</dbReference>
<comment type="subcellular location">
    <subcellularLocation>
        <location evidence="1 5">Cytoplasm</location>
    </subcellularLocation>
</comment>
<comment type="similarity">
    <text evidence="2 5">Belongs to the RecX family.</text>
</comment>
<dbReference type="Proteomes" id="UP000033869">
    <property type="component" value="Unassembled WGS sequence"/>
</dbReference>
<dbReference type="PANTHER" id="PTHR33602">
    <property type="entry name" value="REGULATORY PROTEIN RECX FAMILY PROTEIN"/>
    <property type="match status" value="1"/>
</dbReference>
<comment type="function">
    <text evidence="5">Modulates RecA activity.</text>
</comment>
<feature type="domain" description="RecX first three-helical" evidence="8">
    <location>
        <begin position="61"/>
        <end position="100"/>
    </location>
</feature>
<evidence type="ECO:0000256" key="4">
    <source>
        <dbReference type="ARBA" id="ARBA00022490"/>
    </source>
</evidence>
<keyword evidence="4 5" id="KW-0963">Cytoplasm</keyword>
<dbReference type="Pfam" id="PF21982">
    <property type="entry name" value="RecX_HTH1"/>
    <property type="match status" value="1"/>
</dbReference>
<evidence type="ECO:0000256" key="5">
    <source>
        <dbReference type="HAMAP-Rule" id="MF_01114"/>
    </source>
</evidence>
<evidence type="ECO:0000256" key="1">
    <source>
        <dbReference type="ARBA" id="ARBA00004496"/>
    </source>
</evidence>
<dbReference type="HAMAP" id="MF_01114">
    <property type="entry name" value="RecX"/>
    <property type="match status" value="1"/>
</dbReference>
<reference evidence="9 10" key="1">
    <citation type="journal article" date="2015" name="Nature">
        <title>rRNA introns, odd ribosomes, and small enigmatic genomes across a large radiation of phyla.</title>
        <authorList>
            <person name="Brown C.T."/>
            <person name="Hug L.A."/>
            <person name="Thomas B.C."/>
            <person name="Sharon I."/>
            <person name="Castelle C.J."/>
            <person name="Singh A."/>
            <person name="Wilkins M.J."/>
            <person name="Williams K.H."/>
            <person name="Banfield J.F."/>
        </authorList>
    </citation>
    <scope>NUCLEOTIDE SEQUENCE [LARGE SCALE GENOMIC DNA]</scope>
</reference>
<evidence type="ECO:0000256" key="2">
    <source>
        <dbReference type="ARBA" id="ARBA00009695"/>
    </source>
</evidence>
<evidence type="ECO:0000259" key="8">
    <source>
        <dbReference type="Pfam" id="PF21982"/>
    </source>
</evidence>
<dbReference type="GO" id="GO:0006282">
    <property type="term" value="P:regulation of DNA repair"/>
    <property type="evidence" value="ECO:0007669"/>
    <property type="project" value="UniProtKB-UniRule"/>
</dbReference>
<accession>A0A0G0W8M9</accession>
<proteinExistence type="inferred from homology"/>
<organism evidence="9 10">
    <name type="scientific">candidate division CPR2 bacterium GW2011_GWC1_41_48</name>
    <dbReference type="NCBI Taxonomy" id="1618344"/>
    <lineage>
        <taxon>Bacteria</taxon>
        <taxon>Bacteria division CPR2</taxon>
    </lineage>
</organism>
<dbReference type="InterPro" id="IPR053925">
    <property type="entry name" value="RecX_HTH_3rd"/>
</dbReference>
<feature type="domain" description="RecX second three-helical" evidence="6">
    <location>
        <begin position="107"/>
        <end position="144"/>
    </location>
</feature>
<dbReference type="InterPro" id="IPR053926">
    <property type="entry name" value="RecX_HTH_1st"/>
</dbReference>
<dbReference type="Gene3D" id="1.10.10.10">
    <property type="entry name" value="Winged helix-like DNA-binding domain superfamily/Winged helix DNA-binding domain"/>
    <property type="match status" value="3"/>
</dbReference>
<evidence type="ECO:0000259" key="6">
    <source>
        <dbReference type="Pfam" id="PF02631"/>
    </source>
</evidence>
<dbReference type="PANTHER" id="PTHR33602:SF1">
    <property type="entry name" value="REGULATORY PROTEIN RECX FAMILY PROTEIN"/>
    <property type="match status" value="1"/>
</dbReference>
<gene>
    <name evidence="5" type="primary">recX</name>
    <name evidence="9" type="ORF">UU65_C0002G0113</name>
</gene>
<protein>
    <recommendedName>
        <fullName evidence="3 5">Regulatory protein RecX</fullName>
    </recommendedName>
</protein>
<evidence type="ECO:0000256" key="3">
    <source>
        <dbReference type="ARBA" id="ARBA00018111"/>
    </source>
</evidence>
<dbReference type="InterPro" id="IPR003783">
    <property type="entry name" value="Regulatory_RecX"/>
</dbReference>
<dbReference type="Pfam" id="PF21981">
    <property type="entry name" value="RecX_HTH3"/>
    <property type="match status" value="1"/>
</dbReference>
<dbReference type="AlphaFoldDB" id="A0A0G0W8M9"/>